<organism evidence="1 2">
    <name type="scientific">Lepeophtheirus salmonis</name>
    <name type="common">Salmon louse</name>
    <name type="synonym">Caligus salmonis</name>
    <dbReference type="NCBI Taxonomy" id="72036"/>
    <lineage>
        <taxon>Eukaryota</taxon>
        <taxon>Metazoa</taxon>
        <taxon>Ecdysozoa</taxon>
        <taxon>Arthropoda</taxon>
        <taxon>Crustacea</taxon>
        <taxon>Multicrustacea</taxon>
        <taxon>Hexanauplia</taxon>
        <taxon>Copepoda</taxon>
        <taxon>Siphonostomatoida</taxon>
        <taxon>Caligidae</taxon>
        <taxon>Lepeophtheirus</taxon>
    </lineage>
</organism>
<dbReference type="Proteomes" id="UP000675881">
    <property type="component" value="Chromosome 1"/>
</dbReference>
<gene>
    <name evidence="1" type="ORF">LSAA_2090</name>
</gene>
<evidence type="ECO:0000313" key="1">
    <source>
        <dbReference type="EMBL" id="CAF2768059.1"/>
    </source>
</evidence>
<sequence>MLNRLGVSKARSFFDHNGKKIFVFADMPHVIKSISNCLLTNTIKFSNGTANWQHIQDFYTSDKQQKLRYVAAALATYANLGALHMNANETAEFCQQVNDFLNVLNSCKKLGKTKYQNP</sequence>
<reference evidence="1" key="1">
    <citation type="submission" date="2021-02" db="EMBL/GenBank/DDBJ databases">
        <authorList>
            <person name="Bekaert M."/>
        </authorList>
    </citation>
    <scope>NUCLEOTIDE SEQUENCE</scope>
    <source>
        <strain evidence="1">IoA-00</strain>
    </source>
</reference>
<dbReference type="EMBL" id="HG994580">
    <property type="protein sequence ID" value="CAF2768059.1"/>
    <property type="molecule type" value="Genomic_DNA"/>
</dbReference>
<keyword evidence="2" id="KW-1185">Reference proteome</keyword>
<proteinExistence type="predicted"/>
<dbReference type="AlphaFoldDB" id="A0A7R8GZL0"/>
<name>A0A7R8GZL0_LEPSM</name>
<protein>
    <submittedName>
        <fullName evidence="1">(salmon louse) hypothetical protein</fullName>
    </submittedName>
</protein>
<accession>A0A7R8GZL0</accession>
<evidence type="ECO:0000313" key="2">
    <source>
        <dbReference type="Proteomes" id="UP000675881"/>
    </source>
</evidence>